<reference evidence="1 2" key="1">
    <citation type="submission" date="2019-06" db="EMBL/GenBank/DDBJ databases">
        <title>Whole genome shotgun sequence of Streptomyces gardneri NBRC 12865.</title>
        <authorList>
            <person name="Hosoyama A."/>
            <person name="Uohara A."/>
            <person name="Ohji S."/>
            <person name="Ichikawa N."/>
        </authorList>
    </citation>
    <scope>NUCLEOTIDE SEQUENCE [LARGE SCALE GENOMIC DNA]</scope>
    <source>
        <strain evidence="1 2">NBRC 12865</strain>
    </source>
</reference>
<proteinExistence type="predicted"/>
<name>A0A4Y3RPI2_9ACTN</name>
<protein>
    <submittedName>
        <fullName evidence="1">Uncharacterized protein</fullName>
    </submittedName>
</protein>
<evidence type="ECO:0000313" key="1">
    <source>
        <dbReference type="EMBL" id="GEB58908.1"/>
    </source>
</evidence>
<organism evidence="1 2">
    <name type="scientific">Streptomyces gardneri</name>
    <dbReference type="NCBI Taxonomy" id="66892"/>
    <lineage>
        <taxon>Bacteria</taxon>
        <taxon>Bacillati</taxon>
        <taxon>Actinomycetota</taxon>
        <taxon>Actinomycetes</taxon>
        <taxon>Kitasatosporales</taxon>
        <taxon>Streptomycetaceae</taxon>
        <taxon>Streptomyces</taxon>
    </lineage>
</organism>
<evidence type="ECO:0000313" key="2">
    <source>
        <dbReference type="Proteomes" id="UP000315226"/>
    </source>
</evidence>
<dbReference type="RefSeq" id="WP_141298191.1">
    <property type="nucleotide sequence ID" value="NZ_BJMN01000029.1"/>
</dbReference>
<gene>
    <name evidence="1" type="ORF">SGA01_45130</name>
</gene>
<sequence>MNSSPSGGALATPVEITTTTVQRGDVIQIGGRLHRVTDLFQLPRGAKRLRFESGELLTMHAHTRLIAVRVLRRW</sequence>
<dbReference type="EMBL" id="BJMN01000029">
    <property type="protein sequence ID" value="GEB58908.1"/>
    <property type="molecule type" value="Genomic_DNA"/>
</dbReference>
<keyword evidence="2" id="KW-1185">Reference proteome</keyword>
<dbReference type="Proteomes" id="UP000315226">
    <property type="component" value="Unassembled WGS sequence"/>
</dbReference>
<comment type="caution">
    <text evidence="1">The sequence shown here is derived from an EMBL/GenBank/DDBJ whole genome shotgun (WGS) entry which is preliminary data.</text>
</comment>
<dbReference type="OrthoDB" id="4301387at2"/>
<accession>A0A4Y3RPI2</accession>
<dbReference type="AlphaFoldDB" id="A0A4Y3RPI2"/>